<feature type="region of interest" description="Disordered" evidence="1">
    <location>
        <begin position="151"/>
        <end position="180"/>
    </location>
</feature>
<feature type="domain" description="No apical meristem-associated C-terminal" evidence="2">
    <location>
        <begin position="145"/>
        <end position="247"/>
    </location>
</feature>
<dbReference type="Pfam" id="PF14303">
    <property type="entry name" value="NAM-associated"/>
    <property type="match status" value="1"/>
</dbReference>
<reference evidence="3 4" key="1">
    <citation type="submission" date="2020-12" db="EMBL/GenBank/DDBJ databases">
        <title>Metabolic potential, ecology and presence of endohyphal bacteria is reflected in genomic diversity of Mucoromycotina.</title>
        <authorList>
            <person name="Muszewska A."/>
            <person name="Okrasinska A."/>
            <person name="Steczkiewicz K."/>
            <person name="Drgas O."/>
            <person name="Orlowska M."/>
            <person name="Perlinska-Lenart U."/>
            <person name="Aleksandrzak-Piekarczyk T."/>
            <person name="Szatraj K."/>
            <person name="Zielenkiewicz U."/>
            <person name="Pilsyk S."/>
            <person name="Malc E."/>
            <person name="Mieczkowski P."/>
            <person name="Kruszewska J.S."/>
            <person name="Biernat P."/>
            <person name="Pawlowska J."/>
        </authorList>
    </citation>
    <scope>NUCLEOTIDE SEQUENCE [LARGE SCALE GENOMIC DNA]</scope>
    <source>
        <strain evidence="3 4">CBS 142.35</strain>
    </source>
</reference>
<evidence type="ECO:0000256" key="1">
    <source>
        <dbReference type="SAM" id="MobiDB-lite"/>
    </source>
</evidence>
<feature type="region of interest" description="Disordered" evidence="1">
    <location>
        <begin position="252"/>
        <end position="286"/>
    </location>
</feature>
<dbReference type="OrthoDB" id="2301372at2759"/>
<evidence type="ECO:0000313" key="3">
    <source>
        <dbReference type="EMBL" id="KAG2216788.1"/>
    </source>
</evidence>
<organism evidence="3 4">
    <name type="scientific">Circinella minor</name>
    <dbReference type="NCBI Taxonomy" id="1195481"/>
    <lineage>
        <taxon>Eukaryota</taxon>
        <taxon>Fungi</taxon>
        <taxon>Fungi incertae sedis</taxon>
        <taxon>Mucoromycota</taxon>
        <taxon>Mucoromycotina</taxon>
        <taxon>Mucoromycetes</taxon>
        <taxon>Mucorales</taxon>
        <taxon>Lichtheimiaceae</taxon>
        <taxon>Circinella</taxon>
    </lineage>
</organism>
<feature type="compositionally biased region" description="Basic residues" evidence="1">
    <location>
        <begin position="164"/>
        <end position="179"/>
    </location>
</feature>
<feature type="compositionally biased region" description="Basic and acidic residues" evidence="1">
    <location>
        <begin position="151"/>
        <end position="160"/>
    </location>
</feature>
<feature type="compositionally biased region" description="Basic and acidic residues" evidence="1">
    <location>
        <begin position="252"/>
        <end position="263"/>
    </location>
</feature>
<protein>
    <recommendedName>
        <fullName evidence="2">No apical meristem-associated C-terminal domain-containing protein</fullName>
    </recommendedName>
</protein>
<gene>
    <name evidence="3" type="ORF">INT45_009675</name>
</gene>
<proteinExistence type="predicted"/>
<accession>A0A8H7VHL5</accession>
<comment type="caution">
    <text evidence="3">The sequence shown here is derived from an EMBL/GenBank/DDBJ whole genome shotgun (WGS) entry which is preliminary data.</text>
</comment>
<feature type="compositionally biased region" description="Low complexity" evidence="1">
    <location>
        <begin position="47"/>
        <end position="57"/>
    </location>
</feature>
<feature type="compositionally biased region" description="Acidic residues" evidence="1">
    <location>
        <begin position="271"/>
        <end position="286"/>
    </location>
</feature>
<dbReference type="EMBL" id="JAEPRB010000360">
    <property type="protein sequence ID" value="KAG2216788.1"/>
    <property type="molecule type" value="Genomic_DNA"/>
</dbReference>
<evidence type="ECO:0000313" key="4">
    <source>
        <dbReference type="Proteomes" id="UP000646827"/>
    </source>
</evidence>
<sequence>MTASAVSGGWGDVGSSIVIYFDIFRPSAAVVVTVIVINATTTTPTTTNINTRPATPAMDNGRKKKGPDFSKVEDIALVKAYLGVTTNPTIGTSLTEEGLWSSVLEGFVKNCDNLFNRDPSYAKVYAARKSSENEDDWVEEKWKPQFPKENNEVKVVEESQPRPIGKHQAKAAKATKRKRPLEDEDFTNKQLLEMMRIQLEVDRERIATSKAHAYHEKVMMTHDIMSVDPATLPTYRRYYYKRMQKKIVEEMKKEEEEEKEKQKSIGKVVEDIEVEVEEGGNDSEHE</sequence>
<keyword evidence="4" id="KW-1185">Reference proteome</keyword>
<dbReference type="InterPro" id="IPR029466">
    <property type="entry name" value="NAM-associated_C"/>
</dbReference>
<name>A0A8H7VHL5_9FUNG</name>
<feature type="region of interest" description="Disordered" evidence="1">
    <location>
        <begin position="47"/>
        <end position="66"/>
    </location>
</feature>
<evidence type="ECO:0000259" key="2">
    <source>
        <dbReference type="Pfam" id="PF14303"/>
    </source>
</evidence>
<dbReference type="Proteomes" id="UP000646827">
    <property type="component" value="Unassembled WGS sequence"/>
</dbReference>
<dbReference type="AlphaFoldDB" id="A0A8H7VHL5"/>